<reference evidence="4 5" key="1">
    <citation type="submission" date="2015-06" db="EMBL/GenBank/DDBJ databases">
        <title>Survival trade-offs in plant roots during colonization by closely related pathogenic and mutualistic fungi.</title>
        <authorList>
            <person name="Hacquard S."/>
            <person name="Kracher B."/>
            <person name="Hiruma K."/>
            <person name="Weinman A."/>
            <person name="Muench P."/>
            <person name="Garrido Oter R."/>
            <person name="Ver Loren van Themaat E."/>
            <person name="Dallerey J.-F."/>
            <person name="Damm U."/>
            <person name="Henrissat B."/>
            <person name="Lespinet O."/>
            <person name="Thon M."/>
            <person name="Kemen E."/>
            <person name="McHardy A.C."/>
            <person name="Schulze-Lefert P."/>
            <person name="O'Connell R.J."/>
        </authorList>
    </citation>
    <scope>NUCLEOTIDE SEQUENCE [LARGE SCALE GENOMIC DNA]</scope>
    <source>
        <strain evidence="4 5">MAFF 238704</strain>
    </source>
</reference>
<keyword evidence="5" id="KW-1185">Reference proteome</keyword>
<dbReference type="InterPro" id="IPR036116">
    <property type="entry name" value="FN3_sf"/>
</dbReference>
<keyword evidence="2" id="KW-0472">Membrane</keyword>
<feature type="compositionally biased region" description="Basic and acidic residues" evidence="1">
    <location>
        <begin position="433"/>
        <end position="495"/>
    </location>
</feature>
<feature type="compositionally biased region" description="Low complexity" evidence="1">
    <location>
        <begin position="728"/>
        <end position="740"/>
    </location>
</feature>
<feature type="region of interest" description="Disordered" evidence="1">
    <location>
        <begin position="375"/>
        <end position="539"/>
    </location>
</feature>
<dbReference type="AlphaFoldDB" id="A0A162N3E1"/>
<dbReference type="InterPro" id="IPR013783">
    <property type="entry name" value="Ig-like_fold"/>
</dbReference>
<feature type="compositionally biased region" description="Basic and acidic residues" evidence="1">
    <location>
        <begin position="509"/>
        <end position="530"/>
    </location>
</feature>
<feature type="region of interest" description="Disordered" evidence="1">
    <location>
        <begin position="602"/>
        <end position="643"/>
    </location>
</feature>
<feature type="region of interest" description="Disordered" evidence="1">
    <location>
        <begin position="865"/>
        <end position="1228"/>
    </location>
</feature>
<comment type="caution">
    <text evidence="4">The sequence shown here is derived from an EMBL/GenBank/DDBJ whole genome shotgun (WGS) entry which is preliminary data.</text>
</comment>
<feature type="compositionally biased region" description="Basic and acidic residues" evidence="1">
    <location>
        <begin position="997"/>
        <end position="1035"/>
    </location>
</feature>
<dbReference type="EMBL" id="LFIW01000624">
    <property type="protein sequence ID" value="KZL85490.1"/>
    <property type="molecule type" value="Genomic_DNA"/>
</dbReference>
<dbReference type="CDD" id="cd00063">
    <property type="entry name" value="FN3"/>
    <property type="match status" value="1"/>
</dbReference>
<proteinExistence type="predicted"/>
<evidence type="ECO:0000256" key="1">
    <source>
        <dbReference type="SAM" id="MobiDB-lite"/>
    </source>
</evidence>
<dbReference type="SUPFAM" id="SSF49265">
    <property type="entry name" value="Fibronectin type III"/>
    <property type="match status" value="1"/>
</dbReference>
<name>A0A162N3E1_COLIC</name>
<evidence type="ECO:0000313" key="4">
    <source>
        <dbReference type="EMBL" id="KZL85490.1"/>
    </source>
</evidence>
<feature type="compositionally biased region" description="Low complexity" evidence="1">
    <location>
        <begin position="1104"/>
        <end position="1115"/>
    </location>
</feature>
<dbReference type="InterPro" id="IPR003961">
    <property type="entry name" value="FN3_dom"/>
</dbReference>
<dbReference type="PROSITE" id="PS50853">
    <property type="entry name" value="FN3"/>
    <property type="match status" value="1"/>
</dbReference>
<feature type="domain" description="Fibronectin type-III" evidence="3">
    <location>
        <begin position="182"/>
        <end position="270"/>
    </location>
</feature>
<protein>
    <submittedName>
        <fullName evidence="4">Fibronectin type iii domain-containing protein</fullName>
    </submittedName>
</protein>
<gene>
    <name evidence="4" type="ORF">CI238_06715</name>
</gene>
<feature type="non-terminal residue" evidence="4">
    <location>
        <position position="1"/>
    </location>
</feature>
<dbReference type="Proteomes" id="UP000076584">
    <property type="component" value="Unassembled WGS sequence"/>
</dbReference>
<keyword evidence="2" id="KW-0812">Transmembrane</keyword>
<dbReference type="STRING" id="1573173.A0A162N3E1"/>
<dbReference type="Gene3D" id="2.60.40.10">
    <property type="entry name" value="Immunoglobulins"/>
    <property type="match status" value="1"/>
</dbReference>
<feature type="compositionally biased region" description="Polar residues" evidence="1">
    <location>
        <begin position="966"/>
        <end position="980"/>
    </location>
</feature>
<organism evidence="4 5">
    <name type="scientific">Colletotrichum incanum</name>
    <name type="common">Soybean anthracnose fungus</name>
    <dbReference type="NCBI Taxonomy" id="1573173"/>
    <lineage>
        <taxon>Eukaryota</taxon>
        <taxon>Fungi</taxon>
        <taxon>Dikarya</taxon>
        <taxon>Ascomycota</taxon>
        <taxon>Pezizomycotina</taxon>
        <taxon>Sordariomycetes</taxon>
        <taxon>Hypocreomycetidae</taxon>
        <taxon>Glomerellales</taxon>
        <taxon>Glomerellaceae</taxon>
        <taxon>Colletotrichum</taxon>
        <taxon>Colletotrichum spaethianum species complex</taxon>
    </lineage>
</organism>
<feature type="compositionally biased region" description="Polar residues" evidence="1">
    <location>
        <begin position="615"/>
        <end position="628"/>
    </location>
</feature>
<evidence type="ECO:0000313" key="5">
    <source>
        <dbReference type="Proteomes" id="UP000076584"/>
    </source>
</evidence>
<feature type="region of interest" description="Disordered" evidence="1">
    <location>
        <begin position="692"/>
        <end position="848"/>
    </location>
</feature>
<sequence length="1228" mass="135963">LVSVMAVDIAAADNTTAEIFFHPFYSFLDRLLFSPTRPPLRGLANGLLLRFPPTLPLSLPSFFPTPELDAAMLWTLFMKILLISSLVAWWLKRPNSRFQKFVLLAATLATFWVVAPLYASLCLAWSVHYTREGIRYWSLDDLLVRHASMLVTLAAVVWLLHRAWQTLWKPTTDLISILGVDVPEAPDVSLAGIRPDAATLNWTRPSHNRPVQKFLIQVNGVNVGESRQEETAITVTGLRPNHCYNIRVIAVGPNNFQAGSQVIRLRTYRSDGRPELGNSRLPDSFQDQDPKSGQFPCVEDNGNRSQVPTIEAAPSLEGGSAAARDGPSGQRRNTVNRRHSPSIASQEQPSIKDFGSDQPEASLKDLADALERTRKEIDETASLHASEESEFKQLEERLKKEKEEKKKMQKEKDDNTAQLRQKVKATYEQMRQATKDKARKENLLKEKQDKRKKISDNIDKWTAEIENMRKTRKGFASEKESLEKDRDLKIKHLDEDNSALQEEYSQLETEYKEKKEQLKELEDARRKLPGGEEDDTWREDDRKMKRDFEMKRRELQSQLIMENRKAQQLEGHIHVLHAQVYAQNQQSLQFYNQANSSGVDFEQNASAQVKRRSRTGNSLSNAPISSPTGPFPASDSPYEPPISFGNRSGFSHFLDISGGDGFGGDQFSDAEFRALTGNAPLSPTAAALLPSGILGDDESASPDSFSRRSPFVPDDEYDAQSPQSSKRSNSAHSSPPGSSHKTPFPQLAPDDGDHASLNDVTPSPGGQPSPAAHRFTSLLSSFQRGKGAKAVDDGGPMLGSLKHGQSQSFPRQTDDPDGTIRRRTSFSSLGRDRNSAGPETLESSASHLGRSMFSSARRLMLWNGSFADRDPSSPRPASMASADLPRPSTDSGSIWNHPGDRNRLWSPDGPWPSRTPSRRPSLHGSPAALKTTLASAEDEILDHEALNDPQVSPSQVGVIGSRPPASKQNSDSKSLLSQRLNPAAPTFSIGGIGGLFRSKDKESDSGKEKDRAKSKDKAKDKAKDKEAKEKGKTREFSTPSLDLPQSYDASPTDSRKSRDAFSVHTQTSVTESRESLTLDRAVSSTLSDSNAKDQENAYRKLFRKGSSSKFSLSSRLSKDSGLFKKGPGSTTNSDKNLSADRSSFGDIDDYGEEGLLGRSYESVTSSPSLGPSKSKETKESRMTNWSNKFSMKKKGKDNKESVDLHRATPEAEGEEDKKDVQFSEDAEV</sequence>
<feature type="compositionally biased region" description="Polar residues" evidence="1">
    <location>
        <begin position="1128"/>
        <end position="1141"/>
    </location>
</feature>
<feature type="region of interest" description="Disordered" evidence="1">
    <location>
        <begin position="271"/>
        <end position="359"/>
    </location>
</feature>
<feature type="compositionally biased region" description="Polar residues" evidence="1">
    <location>
        <begin position="1161"/>
        <end position="1171"/>
    </location>
</feature>
<keyword evidence="2" id="KW-1133">Transmembrane helix</keyword>
<accession>A0A162N3E1</accession>
<dbReference type="Pfam" id="PF00041">
    <property type="entry name" value="fn3"/>
    <property type="match status" value="1"/>
</dbReference>
<feature type="compositionally biased region" description="Basic and acidic residues" evidence="1">
    <location>
        <begin position="385"/>
        <end position="415"/>
    </location>
</feature>
<feature type="transmembrane region" description="Helical" evidence="2">
    <location>
        <begin position="103"/>
        <end position="127"/>
    </location>
</feature>
<feature type="transmembrane region" description="Helical" evidence="2">
    <location>
        <begin position="71"/>
        <end position="91"/>
    </location>
</feature>
<dbReference type="SMART" id="SM00060">
    <property type="entry name" value="FN3"/>
    <property type="match status" value="1"/>
</dbReference>
<evidence type="ECO:0000256" key="2">
    <source>
        <dbReference type="SAM" id="Phobius"/>
    </source>
</evidence>
<feature type="compositionally biased region" description="Basic and acidic residues" evidence="1">
    <location>
        <begin position="1197"/>
        <end position="1221"/>
    </location>
</feature>
<evidence type="ECO:0000259" key="3">
    <source>
        <dbReference type="PROSITE" id="PS50853"/>
    </source>
</evidence>